<gene>
    <name evidence="3" type="ORF">CANINC_002171</name>
</gene>
<dbReference type="InterPro" id="IPR009348">
    <property type="entry name" value="NPR2-like"/>
</dbReference>
<dbReference type="GO" id="GO:0010508">
    <property type="term" value="P:positive regulation of autophagy"/>
    <property type="evidence" value="ECO:0007669"/>
    <property type="project" value="TreeGrafter"/>
</dbReference>
<organism evidence="3 4">
    <name type="scientific">Pichia inconspicua</name>
    <dbReference type="NCBI Taxonomy" id="52247"/>
    <lineage>
        <taxon>Eukaryota</taxon>
        <taxon>Fungi</taxon>
        <taxon>Dikarya</taxon>
        <taxon>Ascomycota</taxon>
        <taxon>Saccharomycotina</taxon>
        <taxon>Pichiomycetes</taxon>
        <taxon>Pichiales</taxon>
        <taxon>Pichiaceae</taxon>
        <taxon>Pichia</taxon>
    </lineage>
</organism>
<dbReference type="Pfam" id="PF06218">
    <property type="entry name" value="NPR2"/>
    <property type="match status" value="1"/>
</dbReference>
<dbReference type="EMBL" id="SELW01000349">
    <property type="protein sequence ID" value="TID29023.1"/>
    <property type="molecule type" value="Genomic_DNA"/>
</dbReference>
<dbReference type="PANTHER" id="PTHR12991">
    <property type="entry name" value="NITROGEN PERMEASE REGULATOR 2/TUMOR SUPPRESSOR CANDIDATE 4"/>
    <property type="match status" value="1"/>
</dbReference>
<evidence type="ECO:0000313" key="4">
    <source>
        <dbReference type="Proteomes" id="UP000307173"/>
    </source>
</evidence>
<feature type="compositionally biased region" description="Polar residues" evidence="2">
    <location>
        <begin position="368"/>
        <end position="393"/>
    </location>
</feature>
<accession>A0A4V4NFS9</accession>
<dbReference type="GO" id="GO:0005774">
    <property type="term" value="C:vacuolar membrane"/>
    <property type="evidence" value="ECO:0007669"/>
    <property type="project" value="TreeGrafter"/>
</dbReference>
<dbReference type="Proteomes" id="UP000307173">
    <property type="component" value="Unassembled WGS sequence"/>
</dbReference>
<dbReference type="STRING" id="52247.A0A4V4NFS9"/>
<sequence>MATSDGFVPITAVFYSVFHPTEGTKVVHQVPSGSIVPPSNDDNRLNNNMPDSSSFDQPLFDFDTIKNYVIPKPSLCNKLITLKVDEYRVLGFPVNIYGPQYARNSFGFNFCFVFPYESDTTPYEGNIKRIGRMFRALEEQGQLFSKSLKDSHVYFQDVIDPIPKIPTKFNMNNNKYYKVINDWDNTNIQLAVKKDAPGLNTETQNIISSIESLMQQIFQDLNNYSECKISIDASNAVDLKLFPISPPPPYVHSYEVPIALLKLGSLIDSLWDPTMLKVCPFIDGVNSVAKISSLSYVNLELTKECIRHFIHYKCVTIVDIFQFSNHYMVTSTIGNFLRDPLMAINCQDYVLSPHGSFQKTKAESLLTRSDSHSNSVNSKTNDFPLSASFSSPAQRKPGLSGFAQYDNQHNRQQVKKVPLPSKATLFQLYNSLNSNKSVEQWYTENRKLLEYIDVRKLITFGVSNGLIARIHEYPVIGKAEKNIVDETSGNLLSVSEPHTFDPESSKMIKVSNLNVSSLPLLNETMLKNTKKNNRKLLYDKGPSIIRQFDDIDSSSSDDSSISESDAASSGSENEQDDQFHDAHEVRLKEVQRLQKEKITRILKHTPHMDSICTSMRLSRTEVYSILEGIGDVEIIER</sequence>
<name>A0A4V4NFS9_9ASCO</name>
<evidence type="ECO:0000256" key="2">
    <source>
        <dbReference type="SAM" id="MobiDB-lite"/>
    </source>
</evidence>
<feature type="region of interest" description="Disordered" evidence="2">
    <location>
        <begin position="368"/>
        <end position="403"/>
    </location>
</feature>
<feature type="region of interest" description="Disordered" evidence="2">
    <location>
        <begin position="549"/>
        <end position="579"/>
    </location>
</feature>
<keyword evidence="4" id="KW-1185">Reference proteome</keyword>
<feature type="compositionally biased region" description="Low complexity" evidence="2">
    <location>
        <begin position="553"/>
        <end position="572"/>
    </location>
</feature>
<evidence type="ECO:0000256" key="1">
    <source>
        <dbReference type="ARBA" id="ARBA00008433"/>
    </source>
</evidence>
<comment type="caution">
    <text evidence="3">The sequence shown here is derived from an EMBL/GenBank/DDBJ whole genome shotgun (WGS) entry which is preliminary data.</text>
</comment>
<dbReference type="AlphaFoldDB" id="A0A4V4NFS9"/>
<protein>
    <recommendedName>
        <fullName evidence="5">Nitrogen permease regulator 2</fullName>
    </recommendedName>
</protein>
<dbReference type="PANTHER" id="PTHR12991:SF10">
    <property type="entry name" value="GATOR COMPLEX PROTEIN NPRL2"/>
    <property type="match status" value="1"/>
</dbReference>
<dbReference type="GO" id="GO:0005096">
    <property type="term" value="F:GTPase activator activity"/>
    <property type="evidence" value="ECO:0007669"/>
    <property type="project" value="TreeGrafter"/>
</dbReference>
<dbReference type="GO" id="GO:1904262">
    <property type="term" value="P:negative regulation of TORC1 signaling"/>
    <property type="evidence" value="ECO:0007669"/>
    <property type="project" value="TreeGrafter"/>
</dbReference>
<dbReference type="OrthoDB" id="338854at2759"/>
<evidence type="ECO:0000313" key="3">
    <source>
        <dbReference type="EMBL" id="TID29023.1"/>
    </source>
</evidence>
<proteinExistence type="inferred from homology"/>
<evidence type="ECO:0008006" key="5">
    <source>
        <dbReference type="Google" id="ProtNLM"/>
    </source>
</evidence>
<reference evidence="3 4" key="1">
    <citation type="journal article" date="2019" name="Front. Genet.">
        <title>Whole-Genome Sequencing of the Opportunistic Yeast Pathogen Candida inconspicua Uncovers Its Hybrid Origin.</title>
        <authorList>
            <person name="Mixao V."/>
            <person name="Hansen A.P."/>
            <person name="Saus E."/>
            <person name="Boekhout T."/>
            <person name="Lass-Florl C."/>
            <person name="Gabaldon T."/>
        </authorList>
    </citation>
    <scope>NUCLEOTIDE SEQUENCE [LARGE SCALE GENOMIC DNA]</scope>
    <source>
        <strain evidence="3 4">CBS 180</strain>
    </source>
</reference>
<comment type="similarity">
    <text evidence="1">Belongs to the NPR2 family.</text>
</comment>
<dbReference type="GO" id="GO:1990130">
    <property type="term" value="C:GATOR1 complex"/>
    <property type="evidence" value="ECO:0007669"/>
    <property type="project" value="TreeGrafter"/>
</dbReference>